<proteinExistence type="predicted"/>
<feature type="coiled-coil region" evidence="1">
    <location>
        <begin position="65"/>
        <end position="92"/>
    </location>
</feature>
<reference evidence="3 4" key="1">
    <citation type="submission" date="2023-07" db="EMBL/GenBank/DDBJ databases">
        <title>Sorghum-associated microbial communities from plants grown in Nebraska, USA.</title>
        <authorList>
            <person name="Schachtman D."/>
        </authorList>
    </citation>
    <scope>NUCLEOTIDE SEQUENCE [LARGE SCALE GENOMIC DNA]</scope>
    <source>
        <strain evidence="3 4">DS1307</strain>
    </source>
</reference>
<name>A0ABT9PTS1_9HYPH</name>
<protein>
    <submittedName>
        <fullName evidence="3">Uncharacterized protein</fullName>
    </submittedName>
</protein>
<organism evidence="3 4">
    <name type="scientific">Neorhizobium huautlense</name>
    <dbReference type="NCBI Taxonomy" id="67774"/>
    <lineage>
        <taxon>Bacteria</taxon>
        <taxon>Pseudomonadati</taxon>
        <taxon>Pseudomonadota</taxon>
        <taxon>Alphaproteobacteria</taxon>
        <taxon>Hyphomicrobiales</taxon>
        <taxon>Rhizobiaceae</taxon>
        <taxon>Rhizobium/Agrobacterium group</taxon>
        <taxon>Neorhizobium</taxon>
    </lineage>
</organism>
<dbReference type="RefSeq" id="WP_373458444.1">
    <property type="nucleotide sequence ID" value="NZ_JAUSRF010000007.1"/>
</dbReference>
<evidence type="ECO:0000256" key="2">
    <source>
        <dbReference type="SAM" id="SignalP"/>
    </source>
</evidence>
<sequence>MSRHFCATVMFAGMVTVAAAPVAAWAQEGNQNRFRLEKTESGFVRLDTETGALTLCRDEGGQLTCRMAADERAAYEKELDLLEKRVTALEGRQGTTAAKPGLPSEDEIETSLSIMERFMRRFFGLVQEFQEEERHQTTPNRT</sequence>
<dbReference type="Proteomes" id="UP001241472">
    <property type="component" value="Unassembled WGS sequence"/>
</dbReference>
<feature type="signal peptide" evidence="2">
    <location>
        <begin position="1"/>
        <end position="26"/>
    </location>
</feature>
<gene>
    <name evidence="3" type="ORF">J2T09_002623</name>
</gene>
<evidence type="ECO:0000313" key="4">
    <source>
        <dbReference type="Proteomes" id="UP001241472"/>
    </source>
</evidence>
<feature type="chain" id="PRO_5045290721" evidence="2">
    <location>
        <begin position="27"/>
        <end position="142"/>
    </location>
</feature>
<evidence type="ECO:0000256" key="1">
    <source>
        <dbReference type="SAM" id="Coils"/>
    </source>
</evidence>
<keyword evidence="1" id="KW-0175">Coiled coil</keyword>
<evidence type="ECO:0000313" key="3">
    <source>
        <dbReference type="EMBL" id="MDP9837866.1"/>
    </source>
</evidence>
<keyword evidence="4" id="KW-1185">Reference proteome</keyword>
<dbReference type="EMBL" id="JAUSRF010000007">
    <property type="protein sequence ID" value="MDP9837866.1"/>
    <property type="molecule type" value="Genomic_DNA"/>
</dbReference>
<keyword evidence="2" id="KW-0732">Signal</keyword>
<comment type="caution">
    <text evidence="3">The sequence shown here is derived from an EMBL/GenBank/DDBJ whole genome shotgun (WGS) entry which is preliminary data.</text>
</comment>
<accession>A0ABT9PTS1</accession>